<gene>
    <name evidence="2" type="ORF">BDN71DRAFT_1445857</name>
</gene>
<keyword evidence="1" id="KW-0732">Signal</keyword>
<dbReference type="EMBL" id="MU154550">
    <property type="protein sequence ID" value="KAF9496634.1"/>
    <property type="molecule type" value="Genomic_DNA"/>
</dbReference>
<reference evidence="2" key="1">
    <citation type="submission" date="2020-11" db="EMBL/GenBank/DDBJ databases">
        <authorList>
            <consortium name="DOE Joint Genome Institute"/>
            <person name="Ahrendt S."/>
            <person name="Riley R."/>
            <person name="Andreopoulos W."/>
            <person name="Labutti K."/>
            <person name="Pangilinan J."/>
            <person name="Ruiz-Duenas F.J."/>
            <person name="Barrasa J.M."/>
            <person name="Sanchez-Garcia M."/>
            <person name="Camarero S."/>
            <person name="Miyauchi S."/>
            <person name="Serrano A."/>
            <person name="Linde D."/>
            <person name="Babiker R."/>
            <person name="Drula E."/>
            <person name="Ayuso-Fernandez I."/>
            <person name="Pacheco R."/>
            <person name="Padilla G."/>
            <person name="Ferreira P."/>
            <person name="Barriuso J."/>
            <person name="Kellner H."/>
            <person name="Castanera R."/>
            <person name="Alfaro M."/>
            <person name="Ramirez L."/>
            <person name="Pisabarro A.G."/>
            <person name="Kuo A."/>
            <person name="Tritt A."/>
            <person name="Lipzen A."/>
            <person name="He G."/>
            <person name="Yan M."/>
            <person name="Ng V."/>
            <person name="Cullen D."/>
            <person name="Martin F."/>
            <person name="Rosso M.-N."/>
            <person name="Henrissat B."/>
            <person name="Hibbett D."/>
            <person name="Martinez A.T."/>
            <person name="Grigoriev I.V."/>
        </authorList>
    </citation>
    <scope>NUCLEOTIDE SEQUENCE</scope>
    <source>
        <strain evidence="2">ATCC 90797</strain>
    </source>
</reference>
<feature type="signal peptide" evidence="1">
    <location>
        <begin position="1"/>
        <end position="16"/>
    </location>
</feature>
<comment type="caution">
    <text evidence="2">The sequence shown here is derived from an EMBL/GenBank/DDBJ whole genome shotgun (WGS) entry which is preliminary data.</text>
</comment>
<evidence type="ECO:0000256" key="1">
    <source>
        <dbReference type="SAM" id="SignalP"/>
    </source>
</evidence>
<proteinExistence type="predicted"/>
<protein>
    <submittedName>
        <fullName evidence="2">Uncharacterized protein</fullName>
    </submittedName>
</protein>
<accession>A0A9P6A2J6</accession>
<evidence type="ECO:0000313" key="2">
    <source>
        <dbReference type="EMBL" id="KAF9496634.1"/>
    </source>
</evidence>
<sequence length="127" mass="14420">MLSMLTLMLSVTWSHAAVPSGLRRNMDFVPPQRRRSISFSRVQTVPYADQTFDPTFEEDYPGFLLLMSHIHWTRPTIRHVCGRTPQLCMYFETLLQILMVGVGVHFVAPQVSPGSVSSRTSRTGMGY</sequence>
<dbReference type="Proteomes" id="UP000807025">
    <property type="component" value="Unassembled WGS sequence"/>
</dbReference>
<evidence type="ECO:0000313" key="3">
    <source>
        <dbReference type="Proteomes" id="UP000807025"/>
    </source>
</evidence>
<dbReference type="AlphaFoldDB" id="A0A9P6A2J6"/>
<organism evidence="2 3">
    <name type="scientific">Pleurotus eryngii</name>
    <name type="common">Boletus of the steppes</name>
    <dbReference type="NCBI Taxonomy" id="5323"/>
    <lineage>
        <taxon>Eukaryota</taxon>
        <taxon>Fungi</taxon>
        <taxon>Dikarya</taxon>
        <taxon>Basidiomycota</taxon>
        <taxon>Agaricomycotina</taxon>
        <taxon>Agaricomycetes</taxon>
        <taxon>Agaricomycetidae</taxon>
        <taxon>Agaricales</taxon>
        <taxon>Pleurotineae</taxon>
        <taxon>Pleurotaceae</taxon>
        <taxon>Pleurotus</taxon>
    </lineage>
</organism>
<name>A0A9P6A2J6_PLEER</name>
<feature type="chain" id="PRO_5040317794" evidence="1">
    <location>
        <begin position="17"/>
        <end position="127"/>
    </location>
</feature>
<keyword evidence="3" id="KW-1185">Reference proteome</keyword>